<evidence type="ECO:0000259" key="2">
    <source>
        <dbReference type="PROSITE" id="PS50878"/>
    </source>
</evidence>
<comment type="caution">
    <text evidence="3">The sequence shown here is derived from an EMBL/GenBank/DDBJ whole genome shotgun (WGS) entry which is preliminary data.</text>
</comment>
<keyword evidence="3" id="KW-0695">RNA-directed DNA polymerase</keyword>
<evidence type="ECO:0000256" key="1">
    <source>
        <dbReference type="SAM" id="MobiDB-lite"/>
    </source>
</evidence>
<gene>
    <name evidence="3" type="ORF">RCL2_000330900</name>
</gene>
<reference evidence="3" key="1">
    <citation type="submission" date="2019-10" db="EMBL/GenBank/DDBJ databases">
        <title>Conservation and host-specific expression of non-tandemly repeated heterogenous ribosome RNA gene in arbuscular mycorrhizal fungi.</title>
        <authorList>
            <person name="Maeda T."/>
            <person name="Kobayashi Y."/>
            <person name="Nakagawa T."/>
            <person name="Ezawa T."/>
            <person name="Yamaguchi K."/>
            <person name="Bino T."/>
            <person name="Nishimoto Y."/>
            <person name="Shigenobu S."/>
            <person name="Kawaguchi M."/>
        </authorList>
    </citation>
    <scope>NUCLEOTIDE SEQUENCE</scope>
    <source>
        <strain evidence="3">HR1</strain>
    </source>
</reference>
<feature type="compositionally biased region" description="Basic residues" evidence="1">
    <location>
        <begin position="171"/>
        <end position="184"/>
    </location>
</feature>
<evidence type="ECO:0000313" key="3">
    <source>
        <dbReference type="EMBL" id="GES75904.1"/>
    </source>
</evidence>
<dbReference type="SUPFAM" id="SSF56219">
    <property type="entry name" value="DNase I-like"/>
    <property type="match status" value="1"/>
</dbReference>
<dbReference type="InterPro" id="IPR043502">
    <property type="entry name" value="DNA/RNA_pol_sf"/>
</dbReference>
<proteinExistence type="predicted"/>
<sequence length="2395" mass="274208">MDFESAFIGNEENFKEAFANNTNISNFISKIKNFIYYSDVETAMKLGNKNLAGVLWLGRLLERRDTNAKAVILDTNMKLSTKQTWVSPIPVTPITITDDNTSTVHSPDFTDNLSLTGNLTADHSSPYGKDEETNNHIHKDDINEDNPLPKSSETNTISTQPTTETAESSRKLHGGKLKKAKKRTPPTAPTTEANSDNIKGLLQALPPHQSAHEVNMPVPMKGIINIPAAFNPSPPSEITSPMDLDLIDLNASQSHEDAKPKTAHPSGNAHVNPYIQDLKSLSEDTFMFNSSSNGAHDQLADPPDKEVPDDHPIIVSTALDNLKIISDNTPLPNPNKDQQSETFFTPKHSFLPNCQRVFEEFHENDYETTILPNGNWTTIKKIKNPKAVLDALKSSTTRGSNNTSMHAKIEEDAPITYDAYVKLSDIEEYFAVDNKAAYVELLIRDFRGFLGTEINKEDNEIIIKNSSYKGMLHMVRLFNHKCRSHPFLRMHQKTYFLIDGMRVSSKEFKILNVPKHLSRDTIEQAVTKLLGSRRFFIKKSGLKPSKNNPDTITVFITVKDLDKCKQLKDIWSIEIDRILYRFVPAHAKDTDIVSRKKYSGEFVGFNDQTTPAAPTNPKSLHKRTPHFTGANAVALDKRINSTIITNLPSMDISDTSDTSSSSNSLTNHKDGIVEGARIIFNNNNLDCMDYSINFINLKIGFHNINGLASDPDKLKFLLEWCHANNFDFMGIAETNSHCINLQHFIKDTYDDCSYDLAGSLKSIIKPKGSGVALLIHSKWQKFHFDTKIFSPYLMVSKFGTKHRQLWIWVYYLPPTDKQTLRTFKQIMNNTTLDSHIIHIWMGDTNQHFDHCLDVHPSTSDKKEDIPLCFHHLNLIDSFRFLNPEAKEFSWYRRSQDDTLRIDTRIDHIWIQRHITSSLRFAHHYDGHTLTGSDHDIVVINLYLPDIFPIAYKHMQPITPHDLNFRELSIKMEDITSEHWTLFEAHILDSAHRFALLINALHNIANTSEPTDHPQRALDTINNCWADIKDILMSAAAHTLPLRKRNTTHPRLKPKDKLADMNKLERHTAKLFVFLHEIYQYQVTTPHDPAAFSRLKDRWESQILLFNKDYADDRDLQFDSSFLPDFLDWLDQLNKVAHKRIKAERKAFNSYQSNKITAAVEARFAIIQSDQTRWISLSLDRCKSNVSIDRLMVTSEDGLQELLLHPDEVRQAATNAYVSQFRKRNSQIDSLDVHPIWKNAYEPILKADEHIYESIEKNFTLPFWITILQNINKNSAPGTSGITYQLMCHLPPTFIEVILALYRTIFLTGLVSADWKFSTIFLISKPEKFEYNMANVRPIALLEVVRKIFTKFISTQLSDILQDHNVLCYANYCGLKGESTASPIRLINNLIEDAKENSKELWIVLQDISKAFDSISLDFLDLALKRIGLPSHAVNCIVNLFKGRTVQVATAFGPSPSFQAADGIDQGDSLSPLLWRIYYDPLLATITALPTKGYNMECVWSHNPQDPNTWETFSHRIAASAYMDDAAWIDCTRNRIQHTLDMVRSFYELVDININHKKCELIVINPLLPRPFLSVSLGTHERDTIHPIQTEAWYLGVLYPKLIYLSQLTTFTKPEWDAIERPILALVKHTIGVQRSCPNSALYHEGIVGLHCLWMVVSTAGIMNLCTVLNDHNDATFTTLLRLRQAQLLIKLPDCCFSVHSRFRSLYMAASRSNLALFYLLLASDLHVNIKLDQIDRLNFCIKNIEFLLLDIWSKSYNAASITRINNKHSQFPLVDLSQLITDDGSSLMTWKQYHTLAGLSRKGPKAKWFTQLERSVLASSDSRYLLPEYRSTQSTFYITRFLKPPSQDGLYAIDLYREVYYDHSCNCSFVNDKDTHTVVWPKHSLIMFQLNVTFSNAQETPYWIIHSPLWFIGYDQSTFNDYIAILDGDYHQPHGAHDKDHLIEIKDSLNSVNELSFYIDRSVQNGVPSHLRQRLDDCLDHRSMVINQGAAFVETSSNLQFFTRLVNWPSSTRAELFAILLALLNDLADELAKKGAALSTYHQLLFNFGSQACRFSPHFEDTPIEQKLRNFLSTMGTVQSCSEWRDLRINEDAFIQRSIQYQWEVTWTAIQQVKHFRCTSFKRNSLWSFIIKILHHQLPVGRWLRKRKPSLYRDFHCQFCNNEADETISHLITCPNTAPLRQQIYEALWAFLSSTLPQFSDSLSSANLVNSEINGWIGTSIQSPRFLDLLTCAADGKMDSTQFTYIQQRFKWSRRHTVLFCAKLLVKLIWLFRSIIWLPRCERTVEWEKCNGISQKDKMSSPLVCKSRKQSPHRTPGDDSPSDTLILDDPYLAPPLKPLIITSKERFLKALDRTFIQMRALVHSGSSFSWLFKKLPGFYKVDLLGDGDGLLMISS</sequence>
<feature type="region of interest" description="Disordered" evidence="1">
    <location>
        <begin position="2301"/>
        <end position="2324"/>
    </location>
</feature>
<accession>A0A8H3QGC4</accession>
<dbReference type="PANTHER" id="PTHR19446">
    <property type="entry name" value="REVERSE TRANSCRIPTASES"/>
    <property type="match status" value="1"/>
</dbReference>
<feature type="compositionally biased region" description="Basic and acidic residues" evidence="1">
    <location>
        <begin position="128"/>
        <end position="141"/>
    </location>
</feature>
<feature type="region of interest" description="Disordered" evidence="1">
    <location>
        <begin position="108"/>
        <end position="196"/>
    </location>
</feature>
<keyword evidence="3" id="KW-0808">Transferase</keyword>
<keyword evidence="3" id="KW-0548">Nucleotidyltransferase</keyword>
<protein>
    <submittedName>
        <fullName evidence="3">RNA-directed DNA polymerase from mobile element jockey-like isoform X1</fullName>
    </submittedName>
</protein>
<dbReference type="Proteomes" id="UP000615446">
    <property type="component" value="Unassembled WGS sequence"/>
</dbReference>
<feature type="compositionally biased region" description="Polar residues" evidence="1">
    <location>
        <begin position="108"/>
        <end position="123"/>
    </location>
</feature>
<feature type="compositionally biased region" description="Polar residues" evidence="1">
    <location>
        <begin position="149"/>
        <end position="166"/>
    </location>
</feature>
<dbReference type="InterPro" id="IPR036691">
    <property type="entry name" value="Endo/exonu/phosph_ase_sf"/>
</dbReference>
<feature type="domain" description="Reverse transcriptase" evidence="2">
    <location>
        <begin position="1303"/>
        <end position="1576"/>
    </location>
</feature>
<dbReference type="OrthoDB" id="2435398at2759"/>
<evidence type="ECO:0000313" key="4">
    <source>
        <dbReference type="Proteomes" id="UP000615446"/>
    </source>
</evidence>
<dbReference type="Gene3D" id="3.60.10.10">
    <property type="entry name" value="Endonuclease/exonuclease/phosphatase"/>
    <property type="match status" value="1"/>
</dbReference>
<dbReference type="EMBL" id="BLAL01000018">
    <property type="protein sequence ID" value="GES75904.1"/>
    <property type="molecule type" value="Genomic_DNA"/>
</dbReference>
<dbReference type="CDD" id="cd01650">
    <property type="entry name" value="RT_nLTR_like"/>
    <property type="match status" value="1"/>
</dbReference>
<dbReference type="InterPro" id="IPR000477">
    <property type="entry name" value="RT_dom"/>
</dbReference>
<organism evidence="3 4">
    <name type="scientific">Rhizophagus clarus</name>
    <dbReference type="NCBI Taxonomy" id="94130"/>
    <lineage>
        <taxon>Eukaryota</taxon>
        <taxon>Fungi</taxon>
        <taxon>Fungi incertae sedis</taxon>
        <taxon>Mucoromycota</taxon>
        <taxon>Glomeromycotina</taxon>
        <taxon>Glomeromycetes</taxon>
        <taxon>Glomerales</taxon>
        <taxon>Glomeraceae</taxon>
        <taxon>Rhizophagus</taxon>
    </lineage>
</organism>
<dbReference type="PROSITE" id="PS50878">
    <property type="entry name" value="RT_POL"/>
    <property type="match status" value="1"/>
</dbReference>
<dbReference type="Pfam" id="PF00078">
    <property type="entry name" value="RVT_1"/>
    <property type="match status" value="1"/>
</dbReference>
<dbReference type="GO" id="GO:0003964">
    <property type="term" value="F:RNA-directed DNA polymerase activity"/>
    <property type="evidence" value="ECO:0007669"/>
    <property type="project" value="UniProtKB-KW"/>
</dbReference>
<name>A0A8H3QGC4_9GLOM</name>
<dbReference type="SUPFAM" id="SSF56672">
    <property type="entry name" value="DNA/RNA polymerases"/>
    <property type="match status" value="1"/>
</dbReference>